<dbReference type="AlphaFoldDB" id="A0A9W5YNQ1"/>
<evidence type="ECO:0000256" key="2">
    <source>
        <dbReference type="SAM" id="Phobius"/>
    </source>
</evidence>
<reference evidence="3" key="1">
    <citation type="submission" date="2022-07" db="EMBL/GenBank/DDBJ databases">
        <title>Taxonomy of Aspergillus series Nigri: significant species reduction supported by multi-species coalescent approaches.</title>
        <authorList>
            <person name="Bian C."/>
            <person name="Kusuya Y."/>
            <person name="Sklenar F."/>
            <person name="D'hooge E."/>
            <person name="Yaguchi T."/>
            <person name="Takahashi H."/>
            <person name="Hubka V."/>
        </authorList>
    </citation>
    <scope>NUCLEOTIDE SEQUENCE</scope>
    <source>
        <strain evidence="3">CBS 733.88</strain>
    </source>
</reference>
<keyword evidence="2" id="KW-0812">Transmembrane</keyword>
<evidence type="ECO:0000313" key="3">
    <source>
        <dbReference type="EMBL" id="GKZ20864.1"/>
    </source>
</evidence>
<feature type="transmembrane region" description="Helical" evidence="2">
    <location>
        <begin position="191"/>
        <end position="211"/>
    </location>
</feature>
<feature type="region of interest" description="Disordered" evidence="1">
    <location>
        <begin position="19"/>
        <end position="67"/>
    </location>
</feature>
<dbReference type="Proteomes" id="UP001143548">
    <property type="component" value="Unassembled WGS sequence"/>
</dbReference>
<keyword evidence="2" id="KW-1133">Transmembrane helix</keyword>
<accession>A0A9W5YNQ1</accession>
<evidence type="ECO:0000256" key="1">
    <source>
        <dbReference type="SAM" id="MobiDB-lite"/>
    </source>
</evidence>
<comment type="caution">
    <text evidence="3">The sequence shown here is derived from an EMBL/GenBank/DDBJ whole genome shotgun (WGS) entry which is preliminary data.</text>
</comment>
<feature type="transmembrane region" description="Helical" evidence="2">
    <location>
        <begin position="670"/>
        <end position="691"/>
    </location>
</feature>
<feature type="transmembrane region" description="Helical" evidence="2">
    <location>
        <begin position="83"/>
        <end position="111"/>
    </location>
</feature>
<feature type="compositionally biased region" description="Basic and acidic residues" evidence="1">
    <location>
        <begin position="21"/>
        <end position="52"/>
    </location>
</feature>
<name>A0A9W5YNQ1_9EURO</name>
<proteinExistence type="predicted"/>
<dbReference type="EMBL" id="BROQ01000033">
    <property type="protein sequence ID" value="GKZ20864.1"/>
    <property type="molecule type" value="Genomic_DNA"/>
</dbReference>
<feature type="transmembrane region" description="Helical" evidence="2">
    <location>
        <begin position="131"/>
        <end position="153"/>
    </location>
</feature>
<sequence length="762" mass="83143">MAARSSDGLRLLSDVNIPDARLNDDSSGDDDKSVIDLRDLGRGPRDSFRSDLTDTPPKGVDHGDRPYALPVPTNKPRRRCSGLFITLIVLGVYSTILSGLFFVVACIKPFYGSLIGKDAGLNASSASLLSALLAKTIELSYVTVCVAFLGQLLSRRALAHGSEGVSIADMTLRTWITQPGSLLMQWDVLRYVGWTTLGGLTLIVALVAMLYTTAAEALGWSLPPATDIYLLADHRHFHVVVSPSLVMGPVQPRLLQGNVSSAYSNVYYMEDNCQSPITAAVDPEHWNETCLAMEIAGRSYHDLYQYLQGWAEMLKAGNSTSTALPYRPQPHALLYDNTTVTGRWIEVVNTTAVSEQHGRLVNNVTTAYPHGGLFAAARNPANNIQQPVDMSGEGKYIIQASLPSPAINVMCVGMSHDELKPLIYTEWPNHKPFNASTWATAAPTYTIKTNRTVVDDLFGFSEDQGAPVFPIYPKNYNTILNPKVDNATSIYLLGSAPPGHDPAYILCGLRGKLSGRCSAQYQVDPSGGDLSSRCEDPADRLQYNRIHPNTSEDKYLIDWKSVAWEWADTVTLASGIQGDDASIERTLMELVPSFDNTTNTSSLSSQLPSLSEALAVLAGNTALLGSQDSAFVPDWNYSNASLATPVVQVFNATLQIAGYASGRTSDWQQVFYVILAVVFLTNIMCLGFILFQGRGQLVTDFTEPPNLFALAVNSPGTVHAWSGAQLGGPGTPRLRDRWHVDMREESGHYYIRTRGQLQHPED</sequence>
<gene>
    <name evidence="3" type="ORF">AbraCBS73388_006492</name>
</gene>
<organism evidence="3 4">
    <name type="scientific">Aspergillus brasiliensis</name>
    <dbReference type="NCBI Taxonomy" id="319629"/>
    <lineage>
        <taxon>Eukaryota</taxon>
        <taxon>Fungi</taxon>
        <taxon>Dikarya</taxon>
        <taxon>Ascomycota</taxon>
        <taxon>Pezizomycotina</taxon>
        <taxon>Eurotiomycetes</taxon>
        <taxon>Eurotiomycetidae</taxon>
        <taxon>Eurotiales</taxon>
        <taxon>Aspergillaceae</taxon>
        <taxon>Aspergillus</taxon>
        <taxon>Aspergillus subgen. Circumdati</taxon>
    </lineage>
</organism>
<evidence type="ECO:0000313" key="4">
    <source>
        <dbReference type="Proteomes" id="UP001143548"/>
    </source>
</evidence>
<keyword evidence="2" id="KW-0472">Membrane</keyword>
<protein>
    <submittedName>
        <fullName evidence="3">Uncharacterized protein</fullName>
    </submittedName>
</protein>